<dbReference type="STRING" id="362837.SCANT_v1c08740"/>
<dbReference type="KEGG" id="scj:SCANT_v1c08740"/>
<organism evidence="3 4">
    <name type="scientific">Spiroplasma cantharicola</name>
    <dbReference type="NCBI Taxonomy" id="362837"/>
    <lineage>
        <taxon>Bacteria</taxon>
        <taxon>Bacillati</taxon>
        <taxon>Mycoplasmatota</taxon>
        <taxon>Mollicutes</taxon>
        <taxon>Entomoplasmatales</taxon>
        <taxon>Spiroplasmataceae</taxon>
        <taxon>Spiroplasma</taxon>
    </lineage>
</organism>
<gene>
    <name evidence="3" type="ORF">SCANT_v1c08740</name>
</gene>
<proteinExistence type="predicted"/>
<dbReference type="EMBL" id="CP012622">
    <property type="protein sequence ID" value="ALD66780.1"/>
    <property type="molecule type" value="Genomic_DNA"/>
</dbReference>
<keyword evidence="4" id="KW-1185">Reference proteome</keyword>
<dbReference type="AlphaFoldDB" id="A0A0M4JXE4"/>
<dbReference type="OrthoDB" id="389177at2"/>
<name>A0A0M4JXE4_9MOLU</name>
<keyword evidence="1" id="KW-0175">Coiled coil</keyword>
<sequence length="326" mass="38282">MNLFKNKKTKNKDKIKVIENSNQKQEERTPNHWTYNDDPLLNMEPLFSDDPAASKISKNFSSSSNLDNTEVSGDVDISVRNKLEELRKIVGAQKVTPQKREGVLGSIIDRARKNSQDIQTQVLENDPVIAKLLKIENLRKTGGVDEELYTDVEKIKKNTVSYADRAKEFYSKHTSKPVESELERVRRLSQEVQSKREEQKRQSSNFKTNEIIENLNVEKDNRTVKGIFKVPRKLHSYSHIQEITREQELKNKLLEIKKVKFRNIEEEIDLTIQEIDSKKFKDQSKKDQYLDEKLKEFDKLLRDSTKENRKPELELIKPRRTQSKKK</sequence>
<dbReference type="PATRIC" id="fig|362837.3.peg.890"/>
<accession>A0A0M4JXE4</accession>
<feature type="region of interest" description="Disordered" evidence="2">
    <location>
        <begin position="1"/>
        <end position="39"/>
    </location>
</feature>
<feature type="compositionally biased region" description="Basic residues" evidence="2">
    <location>
        <begin position="1"/>
        <end position="11"/>
    </location>
</feature>
<dbReference type="RefSeq" id="WP_053946528.1">
    <property type="nucleotide sequence ID" value="NZ_CP012622.1"/>
</dbReference>
<evidence type="ECO:0000256" key="1">
    <source>
        <dbReference type="SAM" id="Coils"/>
    </source>
</evidence>
<feature type="compositionally biased region" description="Basic and acidic residues" evidence="2">
    <location>
        <begin position="305"/>
        <end position="317"/>
    </location>
</feature>
<evidence type="ECO:0000313" key="3">
    <source>
        <dbReference type="EMBL" id="ALD66780.1"/>
    </source>
</evidence>
<feature type="coiled-coil region" evidence="1">
    <location>
        <begin position="178"/>
        <end position="205"/>
    </location>
</feature>
<reference evidence="3 4" key="1">
    <citation type="journal article" date="2015" name="Genome Announc.">
        <title>Complete Genome Sequence of Spiroplasma cantharicola CC-1T (DSM 21588), a Bacterium Isolated from Soldier Beetle (Cantharis carolinus).</title>
        <authorList>
            <person name="Lo W.S."/>
            <person name="Liu P.Y."/>
            <person name="Kuo C.H."/>
        </authorList>
    </citation>
    <scope>NUCLEOTIDE SEQUENCE [LARGE SCALE GENOMIC DNA]</scope>
    <source>
        <strain evidence="3 4">CC-1</strain>
    </source>
</reference>
<dbReference type="Proteomes" id="UP000063919">
    <property type="component" value="Chromosome"/>
</dbReference>
<feature type="region of interest" description="Disordered" evidence="2">
    <location>
        <begin position="305"/>
        <end position="326"/>
    </location>
</feature>
<evidence type="ECO:0000313" key="4">
    <source>
        <dbReference type="Proteomes" id="UP000063919"/>
    </source>
</evidence>
<evidence type="ECO:0000256" key="2">
    <source>
        <dbReference type="SAM" id="MobiDB-lite"/>
    </source>
</evidence>
<protein>
    <submittedName>
        <fullName evidence="3">Uncharacterized protein</fullName>
    </submittedName>
</protein>